<keyword evidence="3" id="KW-1185">Reference proteome</keyword>
<proteinExistence type="predicted"/>
<evidence type="ECO:0000313" key="3">
    <source>
        <dbReference type="Proteomes" id="UP000051530"/>
    </source>
</evidence>
<gene>
    <name evidence="2" type="ORF">M153_17200014478</name>
</gene>
<evidence type="ECO:0000313" key="2">
    <source>
        <dbReference type="EMBL" id="KRH94676.1"/>
    </source>
</evidence>
<dbReference type="SMART" id="SM01126">
    <property type="entry name" value="DDE_Tnp_IS1595"/>
    <property type="match status" value="1"/>
</dbReference>
<feature type="domain" description="ISXO2-like transposase" evidence="1">
    <location>
        <begin position="58"/>
        <end position="170"/>
    </location>
</feature>
<feature type="non-terminal residue" evidence="2">
    <location>
        <position position="1"/>
    </location>
</feature>
<dbReference type="InterPro" id="IPR053164">
    <property type="entry name" value="IS1016-like_transposase"/>
</dbReference>
<organism evidence="2 3">
    <name type="scientific">Pseudoloma neurophilia</name>
    <dbReference type="NCBI Taxonomy" id="146866"/>
    <lineage>
        <taxon>Eukaryota</taxon>
        <taxon>Fungi</taxon>
        <taxon>Fungi incertae sedis</taxon>
        <taxon>Microsporidia</taxon>
        <taxon>Pseudoloma</taxon>
    </lineage>
</organism>
<dbReference type="VEuPathDB" id="MicrosporidiaDB:M153_17200014478"/>
<protein>
    <submittedName>
        <fullName evidence="2">Putative transposable element</fullName>
    </submittedName>
</protein>
<dbReference type="InterPro" id="IPR024445">
    <property type="entry name" value="Tnp_ISXO2-like"/>
</dbReference>
<dbReference type="AlphaFoldDB" id="A0A0R0M569"/>
<dbReference type="NCBIfam" id="NF033547">
    <property type="entry name" value="transpos_IS1595"/>
    <property type="match status" value="1"/>
</dbReference>
<evidence type="ECO:0000259" key="1">
    <source>
        <dbReference type="SMART" id="SM01126"/>
    </source>
</evidence>
<dbReference type="EMBL" id="LGUB01000042">
    <property type="protein sequence ID" value="KRH94676.1"/>
    <property type="molecule type" value="Genomic_DNA"/>
</dbReference>
<dbReference type="Pfam" id="PF12762">
    <property type="entry name" value="DDE_Tnp_IS1595"/>
    <property type="match status" value="1"/>
</dbReference>
<accession>A0A0R0M569</accession>
<reference evidence="2 3" key="1">
    <citation type="submission" date="2015-07" db="EMBL/GenBank/DDBJ databases">
        <title>The genome of Pseudoloma neurophilia, a relevant intracellular parasite of the zebrafish.</title>
        <authorList>
            <person name="Ndikumana S."/>
            <person name="Pelin A."/>
            <person name="Sanders J."/>
            <person name="Corradi N."/>
        </authorList>
    </citation>
    <scope>NUCLEOTIDE SEQUENCE [LARGE SCALE GENOMIC DNA]</scope>
    <source>
        <strain evidence="2 3">MK1</strain>
    </source>
</reference>
<dbReference type="Proteomes" id="UP000051530">
    <property type="component" value="Unassembled WGS sequence"/>
</dbReference>
<comment type="caution">
    <text evidence="2">The sequence shown here is derived from an EMBL/GenBank/DDBJ whole genome shotgun (WGS) entry which is preliminary data.</text>
</comment>
<dbReference type="OrthoDB" id="2192452at2759"/>
<dbReference type="PANTHER" id="PTHR47163">
    <property type="entry name" value="DDE_TNP_IS1595 DOMAIN-CONTAINING PROTEIN"/>
    <property type="match status" value="1"/>
</dbReference>
<sequence length="170" mass="20081">LNILKKIDCFVLFIKGIFGLMPLRGLSIQLNHKYSNMIRFLRRIKKNAKKNFYNKIQMIGGENIIVEIDESKFGKPKYNGGHRVEGQWVLGLVERTKERKMILIPVKKRDSVTLLQIIKKYVHPQSVIYTDKWRGYNDLKNHFRDHKTVNHSKYFKDPDTGVHTNIIEEN</sequence>
<name>A0A0R0M569_9MICR</name>
<dbReference type="PANTHER" id="PTHR47163:SF2">
    <property type="entry name" value="SI:DKEY-17M8.2"/>
    <property type="match status" value="1"/>
</dbReference>